<dbReference type="Pfam" id="PF09348">
    <property type="entry name" value="DUF1990"/>
    <property type="match status" value="2"/>
</dbReference>
<proteinExistence type="predicted"/>
<accession>A0A543HSE7</accession>
<dbReference type="RefSeq" id="WP_141918399.1">
    <property type="nucleotide sequence ID" value="NZ_BAAAYS010000004.1"/>
</dbReference>
<evidence type="ECO:0000313" key="2">
    <source>
        <dbReference type="EMBL" id="TQM61257.1"/>
    </source>
</evidence>
<evidence type="ECO:0000259" key="1">
    <source>
        <dbReference type="Pfam" id="PF09348"/>
    </source>
</evidence>
<dbReference type="Proteomes" id="UP000318331">
    <property type="component" value="Unassembled WGS sequence"/>
</dbReference>
<feature type="domain" description="DUF1990" evidence="1">
    <location>
        <begin position="16"/>
        <end position="74"/>
    </location>
</feature>
<evidence type="ECO:0000313" key="3">
    <source>
        <dbReference type="Proteomes" id="UP000318331"/>
    </source>
</evidence>
<reference evidence="2 3" key="1">
    <citation type="submission" date="2019-06" db="EMBL/GenBank/DDBJ databases">
        <title>Sequencing the genomes of 1000 actinobacteria strains.</title>
        <authorList>
            <person name="Klenk H.-P."/>
        </authorList>
    </citation>
    <scope>NUCLEOTIDE SEQUENCE [LARGE SCALE GENOMIC DNA]</scope>
    <source>
        <strain evidence="2 3">DSM 18031</strain>
    </source>
</reference>
<comment type="caution">
    <text evidence="2">The sequence shown here is derived from an EMBL/GenBank/DDBJ whole genome shotgun (WGS) entry which is preliminary data.</text>
</comment>
<gene>
    <name evidence="2" type="ORF">FB466_2200</name>
</gene>
<feature type="domain" description="DUF1990" evidence="1">
    <location>
        <begin position="131"/>
        <end position="206"/>
    </location>
</feature>
<sequence>MMTRRSTHDELPISYGAIGATREATLMKYPPVGSTPSEDAVKLGSGHERFRIASSHLMTWGAQRGAGFEVRDVRAGTGNHYRGVRFDEDGHPLVVPKRDEQLFSAEGIPYITPGIEATLAPHKSLGGDPREVRVIYVVEEPLRIGFAYGTVDENGPVGEELYLVEQREDDTVWAVFRGFHEVVQPLWKAPLRTAAIRAAQERARQQLRALRPTQAIGATAIPRSDEQ</sequence>
<organism evidence="2 3">
    <name type="scientific">Klugiella xanthotipulae</name>
    <dbReference type="NCBI Taxonomy" id="244735"/>
    <lineage>
        <taxon>Bacteria</taxon>
        <taxon>Bacillati</taxon>
        <taxon>Actinomycetota</taxon>
        <taxon>Actinomycetes</taxon>
        <taxon>Micrococcales</taxon>
        <taxon>Microbacteriaceae</taxon>
        <taxon>Klugiella</taxon>
    </lineage>
</organism>
<dbReference type="AlphaFoldDB" id="A0A543HSE7"/>
<dbReference type="InterPro" id="IPR018960">
    <property type="entry name" value="DUF1990"/>
</dbReference>
<name>A0A543HSE7_9MICO</name>
<dbReference type="OrthoDB" id="120660at2"/>
<keyword evidence="3" id="KW-1185">Reference proteome</keyword>
<protein>
    <submittedName>
        <fullName evidence="2">Uncharacterized protein (UPF0548 family)</fullName>
    </submittedName>
</protein>
<dbReference type="EMBL" id="VFPN01000003">
    <property type="protein sequence ID" value="TQM61257.1"/>
    <property type="molecule type" value="Genomic_DNA"/>
</dbReference>